<dbReference type="GO" id="GO:0003700">
    <property type="term" value="F:DNA-binding transcription factor activity"/>
    <property type="evidence" value="ECO:0007669"/>
    <property type="project" value="InterPro"/>
</dbReference>
<dbReference type="RefSeq" id="WP_014151884.1">
    <property type="nucleotide sequence ID" value="NC_016113.1"/>
</dbReference>
<dbReference type="KEGG" id="scy:SCATT_p02890"/>
<accession>F8JKM7</accession>
<dbReference type="OrthoDB" id="4807076at2"/>
<reference evidence="3" key="1">
    <citation type="submission" date="2011-12" db="EMBL/GenBank/DDBJ databases">
        <title>Complete genome sequence of Streptomyces cattleya strain DSM 46488.</title>
        <authorList>
            <person name="Ou H.-Y."/>
            <person name="Li P."/>
            <person name="Zhao C."/>
            <person name="O'Hagan D."/>
            <person name="Deng Z."/>
        </authorList>
    </citation>
    <scope>NUCLEOTIDE SEQUENCE [LARGE SCALE GENOMIC DNA]</scope>
    <source>
        <strain evidence="3">ATCC 35852 / DSM 46488 / JCM 4925 / NBRC 14057 / NRRL 8057</strain>
        <plasmid evidence="3">Plasmid pSCATT</plasmid>
    </source>
</reference>
<dbReference type="InterPro" id="IPR036390">
    <property type="entry name" value="WH_DNA-bd_sf"/>
</dbReference>
<proteinExistence type="predicted"/>
<dbReference type="InterPro" id="IPR036388">
    <property type="entry name" value="WH-like_DNA-bd_sf"/>
</dbReference>
<dbReference type="GO" id="GO:0006950">
    <property type="term" value="P:response to stress"/>
    <property type="evidence" value="ECO:0007669"/>
    <property type="project" value="TreeGrafter"/>
</dbReference>
<dbReference type="AlphaFoldDB" id="F8JKM7"/>
<organism evidence="2 3">
    <name type="scientific">Streptantibioticus cattleyicolor (strain ATCC 35852 / DSM 46488 / JCM 4925 / NBRC 14057 / NRRL 8057)</name>
    <name type="common">Streptomyces cattleya</name>
    <dbReference type="NCBI Taxonomy" id="1003195"/>
    <lineage>
        <taxon>Bacteria</taxon>
        <taxon>Bacillati</taxon>
        <taxon>Actinomycetota</taxon>
        <taxon>Actinomycetes</taxon>
        <taxon>Kitasatosporales</taxon>
        <taxon>Streptomycetaceae</taxon>
        <taxon>Streptantibioticus</taxon>
    </lineage>
</organism>
<dbReference type="InterPro" id="IPR039422">
    <property type="entry name" value="MarR/SlyA-like"/>
</dbReference>
<keyword evidence="3" id="KW-1185">Reference proteome</keyword>
<dbReference type="Gene3D" id="1.10.10.10">
    <property type="entry name" value="Winged helix-like DNA-binding domain superfamily/Winged helix DNA-binding domain"/>
    <property type="match status" value="1"/>
</dbReference>
<dbReference type="PROSITE" id="PS50995">
    <property type="entry name" value="HTH_MARR_2"/>
    <property type="match status" value="1"/>
</dbReference>
<name>F8JKM7_STREN</name>
<dbReference type="SMART" id="SM00347">
    <property type="entry name" value="HTH_MARR"/>
    <property type="match status" value="1"/>
</dbReference>
<evidence type="ECO:0000259" key="1">
    <source>
        <dbReference type="PROSITE" id="PS50995"/>
    </source>
</evidence>
<evidence type="ECO:0000313" key="2">
    <source>
        <dbReference type="EMBL" id="AEW98482.1"/>
    </source>
</evidence>
<dbReference type="SUPFAM" id="SSF46785">
    <property type="entry name" value="Winged helix' DNA-binding domain"/>
    <property type="match status" value="1"/>
</dbReference>
<dbReference type="InterPro" id="IPR000835">
    <property type="entry name" value="HTH_MarR-typ"/>
</dbReference>
<dbReference type="KEGG" id="sct:SCAT_p1437"/>
<dbReference type="Pfam" id="PF12802">
    <property type="entry name" value="MarR_2"/>
    <property type="match status" value="1"/>
</dbReference>
<sequence length="141" mass="15496">MMNQALEAVVRASHEILMLTTDRITEALGELGLTHATAQALWVIDPAEPAPSMKVLADRLFCNAPNLSFLVNQLVERGLAERGVAAGDRRSRVVVLTDEGRRVRGRVIRLTLARTPFATCSPEELNRLAEILQRVRGRAAS</sequence>
<dbReference type="PATRIC" id="fig|1003195.11.peg.1390"/>
<dbReference type="HOGENOM" id="CLU_083287_27_8_11"/>
<dbReference type="PANTHER" id="PTHR33164:SF99">
    <property type="entry name" value="MARR FAMILY REGULATORY PROTEIN"/>
    <property type="match status" value="1"/>
</dbReference>
<evidence type="ECO:0000313" key="3">
    <source>
        <dbReference type="Proteomes" id="UP000007842"/>
    </source>
</evidence>
<feature type="domain" description="HTH marR-type" evidence="1">
    <location>
        <begin position="1"/>
        <end position="137"/>
    </location>
</feature>
<gene>
    <name evidence="2" type="ordered locus">SCATT_p02890</name>
</gene>
<dbReference type="EMBL" id="CP003229">
    <property type="protein sequence ID" value="AEW98482.1"/>
    <property type="molecule type" value="Genomic_DNA"/>
</dbReference>
<geneLocation type="plasmid" evidence="2 3">
    <name>pSCATT</name>
</geneLocation>
<dbReference type="PANTHER" id="PTHR33164">
    <property type="entry name" value="TRANSCRIPTIONAL REGULATOR, MARR FAMILY"/>
    <property type="match status" value="1"/>
</dbReference>
<dbReference type="Proteomes" id="UP000007842">
    <property type="component" value="Plasmid pSCATT"/>
</dbReference>
<accession>G8XF31</accession>
<protein>
    <recommendedName>
        <fullName evidence="1">HTH marR-type domain-containing protein</fullName>
    </recommendedName>
</protein>
<keyword evidence="2" id="KW-0614">Plasmid</keyword>